<keyword evidence="3" id="KW-1185">Reference proteome</keyword>
<evidence type="ECO:0000313" key="2">
    <source>
        <dbReference type="EMBL" id="KAK0459568.1"/>
    </source>
</evidence>
<evidence type="ECO:0000313" key="3">
    <source>
        <dbReference type="Proteomes" id="UP001175211"/>
    </source>
</evidence>
<protein>
    <submittedName>
        <fullName evidence="2">Uncharacterized protein</fullName>
    </submittedName>
</protein>
<accession>A0AA39KIC2</accession>
<comment type="caution">
    <text evidence="2">The sequence shown here is derived from an EMBL/GenBank/DDBJ whole genome shotgun (WGS) entry which is preliminary data.</text>
</comment>
<feature type="compositionally biased region" description="Polar residues" evidence="1">
    <location>
        <begin position="11"/>
        <end position="27"/>
    </location>
</feature>
<dbReference type="AlphaFoldDB" id="A0AA39KIC2"/>
<organism evidence="2 3">
    <name type="scientific">Armillaria tabescens</name>
    <name type="common">Ringless honey mushroom</name>
    <name type="synonym">Agaricus tabescens</name>
    <dbReference type="NCBI Taxonomy" id="1929756"/>
    <lineage>
        <taxon>Eukaryota</taxon>
        <taxon>Fungi</taxon>
        <taxon>Dikarya</taxon>
        <taxon>Basidiomycota</taxon>
        <taxon>Agaricomycotina</taxon>
        <taxon>Agaricomycetes</taxon>
        <taxon>Agaricomycetidae</taxon>
        <taxon>Agaricales</taxon>
        <taxon>Marasmiineae</taxon>
        <taxon>Physalacriaceae</taxon>
        <taxon>Desarmillaria</taxon>
    </lineage>
</organism>
<proteinExistence type="predicted"/>
<dbReference type="EMBL" id="JAUEPS010000014">
    <property type="protein sequence ID" value="KAK0459568.1"/>
    <property type="molecule type" value="Genomic_DNA"/>
</dbReference>
<gene>
    <name evidence="2" type="ORF">EV420DRAFT_1763275</name>
</gene>
<feature type="compositionally biased region" description="Basic and acidic residues" evidence="1">
    <location>
        <begin position="161"/>
        <end position="172"/>
    </location>
</feature>
<feature type="region of interest" description="Disordered" evidence="1">
    <location>
        <begin position="153"/>
        <end position="172"/>
    </location>
</feature>
<reference evidence="2" key="1">
    <citation type="submission" date="2023-06" db="EMBL/GenBank/DDBJ databases">
        <authorList>
            <consortium name="Lawrence Berkeley National Laboratory"/>
            <person name="Ahrendt S."/>
            <person name="Sahu N."/>
            <person name="Indic B."/>
            <person name="Wong-Bajracharya J."/>
            <person name="Merenyi Z."/>
            <person name="Ke H.-M."/>
            <person name="Monk M."/>
            <person name="Kocsube S."/>
            <person name="Drula E."/>
            <person name="Lipzen A."/>
            <person name="Balint B."/>
            <person name="Henrissat B."/>
            <person name="Andreopoulos B."/>
            <person name="Martin F.M."/>
            <person name="Harder C.B."/>
            <person name="Rigling D."/>
            <person name="Ford K.L."/>
            <person name="Foster G.D."/>
            <person name="Pangilinan J."/>
            <person name="Papanicolaou A."/>
            <person name="Barry K."/>
            <person name="LaButti K."/>
            <person name="Viragh M."/>
            <person name="Koriabine M."/>
            <person name="Yan M."/>
            <person name="Riley R."/>
            <person name="Champramary S."/>
            <person name="Plett K.L."/>
            <person name="Tsai I.J."/>
            <person name="Slot J."/>
            <person name="Sipos G."/>
            <person name="Plett J."/>
            <person name="Nagy L.G."/>
            <person name="Grigoriev I.V."/>
        </authorList>
    </citation>
    <scope>NUCLEOTIDE SEQUENCE</scope>
    <source>
        <strain evidence="2">CCBAS 213</strain>
    </source>
</reference>
<name>A0AA39KIC2_ARMTA</name>
<dbReference type="RefSeq" id="XP_060331765.1">
    <property type="nucleotide sequence ID" value="XM_060480738.1"/>
</dbReference>
<dbReference type="GeneID" id="85364286"/>
<evidence type="ECO:0000256" key="1">
    <source>
        <dbReference type="SAM" id="MobiDB-lite"/>
    </source>
</evidence>
<sequence>MEYDTSVRAVSPTSSIGSTCHDQTSASDGELSQAAFERKWEAKIGLGKQRVDEEKAECHVLFARPTTPSSERSLYERILHNLRCEVDQIRDNEIFEQNMSFGPDTLDQPSTNDVEEILQSMMSGSSLSTTASKTGTEWADESNHSFATFGSNVRASSSAAGKRDKDSRRLAG</sequence>
<feature type="region of interest" description="Disordered" evidence="1">
    <location>
        <begin position="1"/>
        <end position="31"/>
    </location>
</feature>
<dbReference type="Proteomes" id="UP001175211">
    <property type="component" value="Unassembled WGS sequence"/>
</dbReference>